<organism evidence="2 3">
    <name type="scientific">Phytophthora fragariaefolia</name>
    <dbReference type="NCBI Taxonomy" id="1490495"/>
    <lineage>
        <taxon>Eukaryota</taxon>
        <taxon>Sar</taxon>
        <taxon>Stramenopiles</taxon>
        <taxon>Oomycota</taxon>
        <taxon>Peronosporomycetes</taxon>
        <taxon>Peronosporales</taxon>
        <taxon>Peronosporaceae</taxon>
        <taxon>Phytophthora</taxon>
    </lineage>
</organism>
<evidence type="ECO:0000313" key="3">
    <source>
        <dbReference type="Proteomes" id="UP001165121"/>
    </source>
</evidence>
<dbReference type="Proteomes" id="UP001165121">
    <property type="component" value="Unassembled WGS sequence"/>
</dbReference>
<dbReference type="InterPro" id="IPR004875">
    <property type="entry name" value="DDE_SF_endonuclease_dom"/>
</dbReference>
<evidence type="ECO:0000313" key="2">
    <source>
        <dbReference type="EMBL" id="GMF37324.1"/>
    </source>
</evidence>
<dbReference type="Pfam" id="PF03184">
    <property type="entry name" value="DDE_1"/>
    <property type="match status" value="1"/>
</dbReference>
<comment type="caution">
    <text evidence="2">The sequence shown here is derived from an EMBL/GenBank/DDBJ whole genome shotgun (WGS) entry which is preliminary data.</text>
</comment>
<dbReference type="AlphaFoldDB" id="A0A9W7CSV6"/>
<protein>
    <submittedName>
        <fullName evidence="2">Unnamed protein product</fullName>
    </submittedName>
</protein>
<sequence length="180" mass="19909">MPRKRIPTRYTNRFKARAVEDWREAKTRGVSRVEFAKSRGVVEPSVLILDSLSVHMMAEIADALACTGTSVLYVPGGCTGVAQPLDVGVMSPVKQHIRCLNSSRSVGRPKQVTPAYRRREIFERAMEGLRFISADTVKNSFHKAGPFMPYGPPNNAAGSPIAWSRDSVVDYTEIVEEVTV</sequence>
<keyword evidence="3" id="KW-1185">Reference proteome</keyword>
<reference evidence="2" key="1">
    <citation type="submission" date="2023-04" db="EMBL/GenBank/DDBJ databases">
        <title>Phytophthora fragariaefolia NBRC 109709.</title>
        <authorList>
            <person name="Ichikawa N."/>
            <person name="Sato H."/>
            <person name="Tonouchi N."/>
        </authorList>
    </citation>
    <scope>NUCLEOTIDE SEQUENCE</scope>
    <source>
        <strain evidence="2">NBRC 109709</strain>
    </source>
</reference>
<dbReference type="OrthoDB" id="103387at2759"/>
<proteinExistence type="predicted"/>
<dbReference type="EMBL" id="BSXT01001000">
    <property type="protein sequence ID" value="GMF37324.1"/>
    <property type="molecule type" value="Genomic_DNA"/>
</dbReference>
<dbReference type="GO" id="GO:0003676">
    <property type="term" value="F:nucleic acid binding"/>
    <property type="evidence" value="ECO:0007669"/>
    <property type="project" value="InterPro"/>
</dbReference>
<name>A0A9W7CSV6_9STRA</name>
<feature type="domain" description="DDE-1" evidence="1">
    <location>
        <begin position="43"/>
        <end position="99"/>
    </location>
</feature>
<evidence type="ECO:0000259" key="1">
    <source>
        <dbReference type="Pfam" id="PF03184"/>
    </source>
</evidence>
<gene>
    <name evidence="2" type="ORF">Pfra01_001043300</name>
</gene>
<accession>A0A9W7CSV6</accession>